<dbReference type="GO" id="GO:0006284">
    <property type="term" value="P:base-excision repair"/>
    <property type="evidence" value="ECO:0007669"/>
    <property type="project" value="TreeGrafter"/>
</dbReference>
<evidence type="ECO:0000256" key="6">
    <source>
        <dbReference type="PIRSR" id="PIRSR604808-2"/>
    </source>
</evidence>
<feature type="binding site" evidence="6">
    <location>
        <position position="325"/>
    </location>
    <ligand>
        <name>Mg(2+)</name>
        <dbReference type="ChEBI" id="CHEBI:18420"/>
        <label>1</label>
    </ligand>
</feature>
<evidence type="ECO:0000256" key="2">
    <source>
        <dbReference type="ARBA" id="ARBA00022723"/>
    </source>
</evidence>
<feature type="active site" evidence="5">
    <location>
        <position position="274"/>
    </location>
</feature>
<proteinExistence type="inferred from homology"/>
<dbReference type="Gene3D" id="3.60.10.10">
    <property type="entry name" value="Endonuclease/exonuclease/phosphatase"/>
    <property type="match status" value="1"/>
</dbReference>
<dbReference type="GO" id="GO:0046872">
    <property type="term" value="F:metal ion binding"/>
    <property type="evidence" value="ECO:0007669"/>
    <property type="project" value="UniProtKB-KW"/>
</dbReference>
<organism evidence="10 11">
    <name type="scientific">Coniochaeta pulveracea</name>
    <dbReference type="NCBI Taxonomy" id="177199"/>
    <lineage>
        <taxon>Eukaryota</taxon>
        <taxon>Fungi</taxon>
        <taxon>Dikarya</taxon>
        <taxon>Ascomycota</taxon>
        <taxon>Pezizomycotina</taxon>
        <taxon>Sordariomycetes</taxon>
        <taxon>Sordariomycetidae</taxon>
        <taxon>Coniochaetales</taxon>
        <taxon>Coniochaetaceae</taxon>
        <taxon>Coniochaeta</taxon>
    </lineage>
</organism>
<feature type="binding site" evidence="6">
    <location>
        <position position="327"/>
    </location>
    <ligand>
        <name>Mg(2+)</name>
        <dbReference type="ChEBI" id="CHEBI:18420"/>
        <label>1</label>
    </ligand>
</feature>
<comment type="similarity">
    <text evidence="1">Belongs to the DNA repair enzymes AP/ExoA family.</text>
</comment>
<evidence type="ECO:0000313" key="11">
    <source>
        <dbReference type="Proteomes" id="UP000275385"/>
    </source>
</evidence>
<dbReference type="STRING" id="177199.A0A420Y522"/>
<sequence>MSMVLQTRPKKRHSMPSNDVTNLLLLLSSRVKRQRAHVSTWDANMDREVSPPPIKRRRLATSSDSTIKDDISVGPAQKLPHSDAARPLGNPTFKTIRIFSWNINGIQPFIPASAVPITSYFKPLRPDAADVLPTTDHGASNLLRAFLSRHDWPEVLFLQELKISPTSGSRISSALLSTLNSSMGPEDEVTPGRSYTVDFVLPRDKHNAKAFQGKLYGVATVLRTDFAKRYVTRVRDVSWDLEGRVSIVETCRDDLPGRSPNEDVVRPLALVNVYAVNGTSAPYKAPQTGKVVGTRHDHKLAFHSRLRDECLLLESRGFDVVIAGDLNIARGFLDGYPNLRTYPAQHCRNRADFNAKFFELEDNERAQAYLEDGDKSGKEKEAGFHGVDVFRALHGAQRRYTYHPRTKAWGTSADRVDMMIVSKMLWETDRVTRTGICDSPQERGPSDHVPLWVEVSL</sequence>
<feature type="site" description="Transition state stabilizer" evidence="7">
    <location>
        <position position="327"/>
    </location>
</feature>
<dbReference type="AlphaFoldDB" id="A0A420Y522"/>
<evidence type="ECO:0000313" key="10">
    <source>
        <dbReference type="EMBL" id="RKU42968.1"/>
    </source>
</evidence>
<dbReference type="Proteomes" id="UP000275385">
    <property type="component" value="Unassembled WGS sequence"/>
</dbReference>
<feature type="binding site" evidence="6">
    <location>
        <position position="448"/>
    </location>
    <ligand>
        <name>Mg(2+)</name>
        <dbReference type="ChEBI" id="CHEBI:18420"/>
        <label>1</label>
    </ligand>
</feature>
<evidence type="ECO:0000256" key="3">
    <source>
        <dbReference type="ARBA" id="ARBA00022801"/>
    </source>
</evidence>
<evidence type="ECO:0000256" key="4">
    <source>
        <dbReference type="ARBA" id="ARBA00022842"/>
    </source>
</evidence>
<comment type="caution">
    <text evidence="10">The sequence shown here is derived from an EMBL/GenBank/DDBJ whole genome shotgun (WGS) entry which is preliminary data.</text>
</comment>
<feature type="binding site" evidence="6">
    <location>
        <position position="102"/>
    </location>
    <ligand>
        <name>Mg(2+)</name>
        <dbReference type="ChEBI" id="CHEBI:18420"/>
        <label>1</label>
    </ligand>
</feature>
<dbReference type="InterPro" id="IPR036691">
    <property type="entry name" value="Endo/exonu/phosph_ase_sf"/>
</dbReference>
<evidence type="ECO:0000256" key="5">
    <source>
        <dbReference type="PIRSR" id="PIRSR604808-1"/>
    </source>
</evidence>
<dbReference type="PANTHER" id="PTHR22748">
    <property type="entry name" value="AP ENDONUCLEASE"/>
    <property type="match status" value="1"/>
</dbReference>
<comment type="cofactor">
    <cofactor evidence="6">
        <name>Mg(2+)</name>
        <dbReference type="ChEBI" id="CHEBI:18420"/>
    </cofactor>
    <cofactor evidence="6">
        <name>Mn(2+)</name>
        <dbReference type="ChEBI" id="CHEBI:29035"/>
    </cofactor>
    <text evidence="6">Probably binds two magnesium or manganese ions per subunit.</text>
</comment>
<keyword evidence="4 6" id="KW-0460">Magnesium</keyword>
<dbReference type="InterPro" id="IPR005135">
    <property type="entry name" value="Endo/exonuclease/phosphatase"/>
</dbReference>
<protein>
    <recommendedName>
        <fullName evidence="9">Endonuclease/exonuclease/phosphatase domain-containing protein</fullName>
    </recommendedName>
</protein>
<dbReference type="PROSITE" id="PS51435">
    <property type="entry name" value="AP_NUCLEASE_F1_4"/>
    <property type="match status" value="1"/>
</dbReference>
<dbReference type="OrthoDB" id="498125at2759"/>
<dbReference type="GO" id="GO:0008081">
    <property type="term" value="F:phosphoric diester hydrolase activity"/>
    <property type="evidence" value="ECO:0007669"/>
    <property type="project" value="TreeGrafter"/>
</dbReference>
<dbReference type="GO" id="GO:0008311">
    <property type="term" value="F:double-stranded DNA 3'-5' DNA exonuclease activity"/>
    <property type="evidence" value="ECO:0007669"/>
    <property type="project" value="TreeGrafter"/>
</dbReference>
<name>A0A420Y522_9PEZI</name>
<keyword evidence="11" id="KW-1185">Reference proteome</keyword>
<reference evidence="10 11" key="1">
    <citation type="submission" date="2018-08" db="EMBL/GenBank/DDBJ databases">
        <title>Draft genome of the lignicolous fungus Coniochaeta pulveracea.</title>
        <authorList>
            <person name="Borstlap C.J."/>
            <person name="De Witt R.N."/>
            <person name="Botha A."/>
            <person name="Volschenk H."/>
        </authorList>
    </citation>
    <scope>NUCLEOTIDE SEQUENCE [LARGE SCALE GENOMIC DNA]</scope>
    <source>
        <strain evidence="10 11">CAB683</strain>
    </source>
</reference>
<dbReference type="PANTHER" id="PTHR22748:SF14">
    <property type="entry name" value="ENDONUCLEASE_EXONUCLEASE_PHOSPHATASE DOMAIN-CONTAINING PROTEIN"/>
    <property type="match status" value="1"/>
</dbReference>
<feature type="binding site" evidence="6">
    <location>
        <position position="447"/>
    </location>
    <ligand>
        <name>Mg(2+)</name>
        <dbReference type="ChEBI" id="CHEBI:18420"/>
        <label>1</label>
    </ligand>
</feature>
<dbReference type="SUPFAM" id="SSF56219">
    <property type="entry name" value="DNase I-like"/>
    <property type="match status" value="1"/>
</dbReference>
<feature type="active site" description="Proton donor/acceptor" evidence="5">
    <location>
        <position position="325"/>
    </location>
</feature>
<feature type="site" description="Interaction with DNA substrate" evidence="7">
    <location>
        <position position="448"/>
    </location>
</feature>
<feature type="active site" description="Proton acceptor" evidence="5">
    <location>
        <position position="448"/>
    </location>
</feature>
<dbReference type="GO" id="GO:0005634">
    <property type="term" value="C:nucleus"/>
    <property type="evidence" value="ECO:0007669"/>
    <property type="project" value="TreeGrafter"/>
</dbReference>
<gene>
    <name evidence="10" type="ORF">DL546_006271</name>
</gene>
<evidence type="ECO:0000259" key="9">
    <source>
        <dbReference type="Pfam" id="PF03372"/>
    </source>
</evidence>
<keyword evidence="3" id="KW-0378">Hydrolase</keyword>
<dbReference type="Pfam" id="PF03372">
    <property type="entry name" value="Exo_endo_phos"/>
    <property type="match status" value="1"/>
</dbReference>
<dbReference type="InterPro" id="IPR004808">
    <property type="entry name" value="AP_endonuc_1"/>
</dbReference>
<dbReference type="GO" id="GO:0003906">
    <property type="term" value="F:DNA-(apurinic or apyrimidinic site) endonuclease activity"/>
    <property type="evidence" value="ECO:0007669"/>
    <property type="project" value="TreeGrafter"/>
</dbReference>
<keyword evidence="6" id="KW-0464">Manganese</keyword>
<feature type="domain" description="Endonuclease/exonuclease/phosphatase" evidence="9">
    <location>
        <begin position="100"/>
        <end position="448"/>
    </location>
</feature>
<keyword evidence="2 6" id="KW-0479">Metal-binding</keyword>
<accession>A0A420Y522</accession>
<dbReference type="EMBL" id="QVQW01000049">
    <property type="protein sequence ID" value="RKU42968.1"/>
    <property type="molecule type" value="Genomic_DNA"/>
</dbReference>
<feature type="binding site" evidence="6">
    <location>
        <position position="160"/>
    </location>
    <ligand>
        <name>Mg(2+)</name>
        <dbReference type="ChEBI" id="CHEBI:18420"/>
        <label>1</label>
    </ligand>
</feature>
<evidence type="ECO:0000256" key="8">
    <source>
        <dbReference type="SAM" id="MobiDB-lite"/>
    </source>
</evidence>
<evidence type="ECO:0000256" key="7">
    <source>
        <dbReference type="PIRSR" id="PIRSR604808-3"/>
    </source>
</evidence>
<feature type="site" description="Important for catalytic activity" evidence="7">
    <location>
        <position position="417"/>
    </location>
</feature>
<feature type="region of interest" description="Disordered" evidence="8">
    <location>
        <begin position="47"/>
        <end position="86"/>
    </location>
</feature>
<evidence type="ECO:0000256" key="1">
    <source>
        <dbReference type="ARBA" id="ARBA00007092"/>
    </source>
</evidence>